<gene>
    <name evidence="5" type="primary">argD</name>
    <name evidence="9" type="ORF">B9Q54_07050</name>
    <name evidence="6" type="ORF">BU953_00100</name>
    <name evidence="8" type="ORF">C6T04_07565</name>
    <name evidence="7" type="ORF">CJD00_01325</name>
    <name evidence="10" type="ORF">DSX26_07995</name>
    <name evidence="11" type="ORF">DYU70_07715</name>
</gene>
<dbReference type="Proteomes" id="UP000352088">
    <property type="component" value="Unassembled WGS sequence"/>
</dbReference>
<evidence type="ECO:0000313" key="6">
    <source>
        <dbReference type="EMBL" id="EAJ1076036.1"/>
    </source>
</evidence>
<dbReference type="PANTHER" id="PTHR11986">
    <property type="entry name" value="AMINOTRANSFERASE CLASS III"/>
    <property type="match status" value="1"/>
</dbReference>
<keyword evidence="2 5" id="KW-0028">Amino-acid biosynthesis</keyword>
<evidence type="ECO:0000313" key="8">
    <source>
        <dbReference type="EMBL" id="EAK4358763.1"/>
    </source>
</evidence>
<comment type="subunit">
    <text evidence="5">Homodimer.</text>
</comment>
<dbReference type="UniPathway" id="UPA00068">
    <property type="reaction ID" value="UER00109"/>
</dbReference>
<dbReference type="Gene3D" id="3.90.1150.10">
    <property type="entry name" value="Aspartate Aminotransferase, domain 1"/>
    <property type="match status" value="1"/>
</dbReference>
<comment type="pathway">
    <text evidence="5">Amino-acid biosynthesis; L-arginine biosynthesis; N(2)-acetyl-L-ornithine from L-glutamate: step 4/4.</text>
</comment>
<dbReference type="CDD" id="cd00610">
    <property type="entry name" value="OAT_like"/>
    <property type="match status" value="1"/>
</dbReference>
<evidence type="ECO:0000313" key="17">
    <source>
        <dbReference type="Proteomes" id="UP000557830"/>
    </source>
</evidence>
<dbReference type="Proteomes" id="UP000409545">
    <property type="component" value="Unassembled WGS sequence"/>
</dbReference>
<dbReference type="EMBL" id="AACGFG010000011">
    <property type="protein sequence ID" value="EAK4358763.1"/>
    <property type="molecule type" value="Genomic_DNA"/>
</dbReference>
<evidence type="ECO:0000313" key="13">
    <source>
        <dbReference type="Proteomes" id="UP000361993"/>
    </source>
</evidence>
<dbReference type="HAMAP" id="MF_01107">
    <property type="entry name" value="ArgD_aminotrans_3"/>
    <property type="match status" value="1"/>
</dbReference>
<feature type="binding site" evidence="5">
    <location>
        <begin position="102"/>
        <end position="103"/>
    </location>
    <ligand>
        <name>pyridoxal 5'-phosphate</name>
        <dbReference type="ChEBI" id="CHEBI:597326"/>
    </ligand>
</feature>
<dbReference type="EMBL" id="AABUYW010000001">
    <property type="protein sequence ID" value="EAJ1076036.1"/>
    <property type="molecule type" value="Genomic_DNA"/>
</dbReference>
<dbReference type="GO" id="GO:0042802">
    <property type="term" value="F:identical protein binding"/>
    <property type="evidence" value="ECO:0007669"/>
    <property type="project" value="TreeGrafter"/>
</dbReference>
<evidence type="ECO:0000313" key="15">
    <source>
        <dbReference type="Proteomes" id="UP000409545"/>
    </source>
</evidence>
<dbReference type="GeneID" id="66544779"/>
<reference evidence="11 16" key="2">
    <citation type="submission" date="2018-08" db="EMBL/GenBank/DDBJ databases">
        <authorList>
            <consortium name="NARMS: The National Antimicrobial Resistance Monitoring System"/>
        </authorList>
    </citation>
    <scope>NUCLEOTIDE SEQUENCE [LARGE SCALE GENOMIC DNA]</scope>
    <source>
        <strain evidence="11 16">CVM N17C171</strain>
        <strain evidence="10 12">CVM N17C548</strain>
        <strain evidence="8 14">FSIS11807978</strain>
        <strain evidence="6 17">FSIS1609200</strain>
        <strain evidence="9 15">FSIS1711007</strain>
    </source>
</reference>
<dbReference type="NCBIfam" id="NF002325">
    <property type="entry name" value="PRK01278.1"/>
    <property type="match status" value="1"/>
</dbReference>
<comment type="similarity">
    <text evidence="5">Belongs to the class-III pyridoxal-phosphate-dependent aminotransferase family. ArgD subfamily.</text>
</comment>
<dbReference type="InterPro" id="IPR015421">
    <property type="entry name" value="PyrdxlP-dep_Trfase_major"/>
</dbReference>
<dbReference type="EMBL" id="AACDUL010000002">
    <property type="protein sequence ID" value="EAK1508924.1"/>
    <property type="molecule type" value="Genomic_DNA"/>
</dbReference>
<dbReference type="EMBL" id="AACGUZ010000012">
    <property type="protein sequence ID" value="EAK5104020.1"/>
    <property type="molecule type" value="Genomic_DNA"/>
</dbReference>
<evidence type="ECO:0000313" key="11">
    <source>
        <dbReference type="EMBL" id="EAL9205034.1"/>
    </source>
</evidence>
<dbReference type="Proteomes" id="UP000411403">
    <property type="component" value="Unassembled WGS sequence"/>
</dbReference>
<dbReference type="FunFam" id="3.40.640.10:FF:000004">
    <property type="entry name" value="Acetylornithine aminotransferase"/>
    <property type="match status" value="1"/>
</dbReference>
<accession>A0A5T1LHH7</accession>
<evidence type="ECO:0000313" key="10">
    <source>
        <dbReference type="EMBL" id="EAL6851393.1"/>
    </source>
</evidence>
<dbReference type="Proteomes" id="UP000557830">
    <property type="component" value="Unassembled WGS sequence"/>
</dbReference>
<dbReference type="GO" id="GO:0030170">
    <property type="term" value="F:pyridoxal phosphate binding"/>
    <property type="evidence" value="ECO:0007669"/>
    <property type="project" value="InterPro"/>
</dbReference>
<dbReference type="InterPro" id="IPR015422">
    <property type="entry name" value="PyrdxlP-dep_Trfase_small"/>
</dbReference>
<evidence type="ECO:0000256" key="4">
    <source>
        <dbReference type="ARBA" id="ARBA00022898"/>
    </source>
</evidence>
<dbReference type="GO" id="GO:0006526">
    <property type="term" value="P:L-arginine biosynthetic process"/>
    <property type="evidence" value="ECO:0007669"/>
    <property type="project" value="UniProtKB-UniRule"/>
</dbReference>
<feature type="binding site" evidence="5">
    <location>
        <position position="277"/>
    </location>
    <ligand>
        <name>N(2)-acetyl-L-ornithine</name>
        <dbReference type="ChEBI" id="CHEBI:57805"/>
    </ligand>
</feature>
<name>A0A5T1LHH7_CAMCO</name>
<comment type="subcellular location">
    <subcellularLocation>
        <location evidence="5">Cytoplasm</location>
    </subcellularLocation>
</comment>
<feature type="binding site" evidence="5">
    <location>
        <position position="278"/>
    </location>
    <ligand>
        <name>pyridoxal 5'-phosphate</name>
        <dbReference type="ChEBI" id="CHEBI:597326"/>
    </ligand>
</feature>
<dbReference type="AlphaFoldDB" id="A0A5T1LHH7"/>
<dbReference type="InterPro" id="IPR015424">
    <property type="entry name" value="PyrdxlP-dep_Trfase"/>
</dbReference>
<dbReference type="EC" id="2.6.1.11" evidence="5"/>
<feature type="binding site" evidence="5">
    <location>
        <begin position="219"/>
        <end position="222"/>
    </location>
    <ligand>
        <name>pyridoxal 5'-phosphate</name>
        <dbReference type="ChEBI" id="CHEBI:597326"/>
    </ligand>
</feature>
<dbReference type="EMBL" id="AACSIE010000008">
    <property type="protein sequence ID" value="EAL9205034.1"/>
    <property type="molecule type" value="Genomic_DNA"/>
</dbReference>
<dbReference type="Proteomes" id="UP000361993">
    <property type="component" value="Unassembled WGS sequence"/>
</dbReference>
<evidence type="ECO:0000313" key="7">
    <source>
        <dbReference type="EMBL" id="EAK1508924.1"/>
    </source>
</evidence>
<dbReference type="EMBL" id="AACQHW010000009">
    <property type="protein sequence ID" value="EAL6851393.1"/>
    <property type="molecule type" value="Genomic_DNA"/>
</dbReference>
<keyword evidence="5" id="KW-0055">Arginine biosynthesis</keyword>
<dbReference type="PIRSF" id="PIRSF000521">
    <property type="entry name" value="Transaminase_4ab_Lys_Orn"/>
    <property type="match status" value="1"/>
</dbReference>
<comment type="cofactor">
    <cofactor evidence="5">
        <name>pyridoxal 5'-phosphate</name>
        <dbReference type="ChEBI" id="CHEBI:597326"/>
    </cofactor>
    <text evidence="5">Binds 1 pyridoxal phosphate per subunit.</text>
</comment>
<reference evidence="7 13" key="1">
    <citation type="submission" date="2018-05" db="EMBL/GenBank/DDBJ databases">
        <authorList>
            <consortium name="GenomeTrakr network: Whole genome sequencing for foodborne pathogen traceback"/>
        </authorList>
    </citation>
    <scope>NUCLEOTIDE SEQUENCE [LARGE SCALE GENOMIC DNA]</scope>
    <source>
        <strain evidence="7 13">NC_C6016</strain>
    </source>
</reference>
<evidence type="ECO:0000313" key="14">
    <source>
        <dbReference type="Proteomes" id="UP000365807"/>
    </source>
</evidence>
<keyword evidence="1 5" id="KW-0032">Aminotransferase</keyword>
<feature type="binding site" evidence="5">
    <location>
        <position position="134"/>
    </location>
    <ligand>
        <name>pyridoxal 5'-phosphate</name>
        <dbReference type="ChEBI" id="CHEBI:597326"/>
    </ligand>
</feature>
<dbReference type="Pfam" id="PF00202">
    <property type="entry name" value="Aminotran_3"/>
    <property type="match status" value="1"/>
</dbReference>
<sequence length="396" mass="43926">MKMNYKEQSHIIPTYKRFDIVLESGEGVYLLDDKGKKYLDFSSGIGVCALGYNHAEFNAKIKAQVDKLLHTSNLYYNENIAQAAKHLAKASGLERVFFTNSGAESIEGAMKVARKYAFNKGIKGGNFIAFKHSFHGRTLGALSLTANEKYQKPFKPLISGVKFAKYNDFSSVERLVNEKTCAIILESVQGEGGVNPAQKDFYKALRKLCDEKDILLIADEIQCGMGRSGKFFAYEHSGILPDVMTSAKALGCGLSVGAFVVSEKVAQKSLEAGDHGSTYGGNPLVCAGVNAVFEIFKKEKILENVSKLTPYLEQSLENLIKEFRFCKKRKGLGFMQGLSLDKSVKVAEVIKKCQENSLLLISCGENDLRFLPPLIIEKSHIDEMSEKLRKVFKSFE</sequence>
<dbReference type="NCBIfam" id="TIGR00707">
    <property type="entry name" value="argD"/>
    <property type="match status" value="1"/>
</dbReference>
<dbReference type="InterPro" id="IPR049704">
    <property type="entry name" value="Aminotrans_3_PPA_site"/>
</dbReference>
<dbReference type="InterPro" id="IPR004636">
    <property type="entry name" value="AcOrn/SuccOrn_fam"/>
</dbReference>
<dbReference type="GO" id="GO:0005737">
    <property type="term" value="C:cytoplasm"/>
    <property type="evidence" value="ECO:0007669"/>
    <property type="project" value="UniProtKB-SubCell"/>
</dbReference>
<comment type="catalytic activity">
    <reaction evidence="5">
        <text>N(2)-acetyl-L-ornithine + 2-oxoglutarate = N-acetyl-L-glutamate 5-semialdehyde + L-glutamate</text>
        <dbReference type="Rhea" id="RHEA:18049"/>
        <dbReference type="ChEBI" id="CHEBI:16810"/>
        <dbReference type="ChEBI" id="CHEBI:29123"/>
        <dbReference type="ChEBI" id="CHEBI:29985"/>
        <dbReference type="ChEBI" id="CHEBI:57805"/>
        <dbReference type="EC" id="2.6.1.11"/>
    </reaction>
</comment>
<evidence type="ECO:0000313" key="9">
    <source>
        <dbReference type="EMBL" id="EAK5104020.1"/>
    </source>
</evidence>
<dbReference type="RefSeq" id="WP_004284757.1">
    <property type="nucleotide sequence ID" value="NZ_AANHVQ020000020.1"/>
</dbReference>
<dbReference type="PANTHER" id="PTHR11986:SF79">
    <property type="entry name" value="ACETYLORNITHINE AMINOTRANSFERASE, MITOCHONDRIAL"/>
    <property type="match status" value="1"/>
</dbReference>
<keyword evidence="3 5" id="KW-0808">Transferase</keyword>
<dbReference type="GO" id="GO:0003992">
    <property type="term" value="F:N2-acetyl-L-ornithine:2-oxoglutarate 5-aminotransferase activity"/>
    <property type="evidence" value="ECO:0007669"/>
    <property type="project" value="UniProtKB-UniRule"/>
</dbReference>
<keyword evidence="4 5" id="KW-0663">Pyridoxal phosphate</keyword>
<dbReference type="Proteomes" id="UP000365807">
    <property type="component" value="Unassembled WGS sequence"/>
</dbReference>
<evidence type="ECO:0000313" key="12">
    <source>
        <dbReference type="Proteomes" id="UP000352088"/>
    </source>
</evidence>
<comment type="miscellaneous">
    <text evidence="5">May also have succinyldiaminopimelate aminotransferase activity, thus carrying out the corresponding step in lysine biosynthesis.</text>
</comment>
<protein>
    <recommendedName>
        <fullName evidence="5">Acetylornithine aminotransferase</fullName>
        <shortName evidence="5">ACOAT</shortName>
        <ecNumber evidence="5">2.6.1.11</ecNumber>
    </recommendedName>
</protein>
<proteinExistence type="inferred from homology"/>
<evidence type="ECO:0000256" key="2">
    <source>
        <dbReference type="ARBA" id="ARBA00022605"/>
    </source>
</evidence>
<dbReference type="SUPFAM" id="SSF53383">
    <property type="entry name" value="PLP-dependent transferases"/>
    <property type="match status" value="1"/>
</dbReference>
<evidence type="ECO:0000256" key="3">
    <source>
        <dbReference type="ARBA" id="ARBA00022679"/>
    </source>
</evidence>
<comment type="caution">
    <text evidence="11">The sequence shown here is derived from an EMBL/GenBank/DDBJ whole genome shotgun (WGS) entry which is preliminary data.</text>
</comment>
<organism evidence="11 16">
    <name type="scientific">Campylobacter coli</name>
    <dbReference type="NCBI Taxonomy" id="195"/>
    <lineage>
        <taxon>Bacteria</taxon>
        <taxon>Pseudomonadati</taxon>
        <taxon>Campylobacterota</taxon>
        <taxon>Epsilonproteobacteria</taxon>
        <taxon>Campylobacterales</taxon>
        <taxon>Campylobacteraceae</taxon>
        <taxon>Campylobacter</taxon>
    </lineage>
</organism>
<feature type="binding site" evidence="5">
    <location>
        <position position="137"/>
    </location>
    <ligand>
        <name>N(2)-acetyl-L-ornithine</name>
        <dbReference type="ChEBI" id="CHEBI:57805"/>
    </ligand>
</feature>
<evidence type="ECO:0000256" key="5">
    <source>
        <dbReference type="HAMAP-Rule" id="MF_01107"/>
    </source>
</evidence>
<feature type="modified residue" description="N6-(pyridoxal phosphate)lysine" evidence="5">
    <location>
        <position position="248"/>
    </location>
</feature>
<dbReference type="InterPro" id="IPR050103">
    <property type="entry name" value="Class-III_PLP-dep_AT"/>
</dbReference>
<dbReference type="Gene3D" id="3.40.640.10">
    <property type="entry name" value="Type I PLP-dependent aspartate aminotransferase-like (Major domain)"/>
    <property type="match status" value="1"/>
</dbReference>
<evidence type="ECO:0000313" key="16">
    <source>
        <dbReference type="Proteomes" id="UP000411403"/>
    </source>
</evidence>
<dbReference type="InterPro" id="IPR005814">
    <property type="entry name" value="Aminotrans_3"/>
</dbReference>
<keyword evidence="5" id="KW-0963">Cytoplasm</keyword>
<dbReference type="PROSITE" id="PS00600">
    <property type="entry name" value="AA_TRANSFER_CLASS_3"/>
    <property type="match status" value="1"/>
</dbReference>
<evidence type="ECO:0000256" key="1">
    <source>
        <dbReference type="ARBA" id="ARBA00022576"/>
    </source>
</evidence>